<evidence type="ECO:0000256" key="4">
    <source>
        <dbReference type="ARBA" id="ARBA00022692"/>
    </source>
</evidence>
<dbReference type="GO" id="GO:0016020">
    <property type="term" value="C:membrane"/>
    <property type="evidence" value="ECO:0007669"/>
    <property type="project" value="UniProtKB-SubCell"/>
</dbReference>
<keyword evidence="5 7" id="KW-1133">Transmembrane helix</keyword>
<gene>
    <name evidence="8" type="ordered locus">Rru_A2336</name>
</gene>
<feature type="transmembrane region" description="Helical" evidence="7">
    <location>
        <begin position="77"/>
        <end position="96"/>
    </location>
</feature>
<feature type="transmembrane region" description="Helical" evidence="7">
    <location>
        <begin position="309"/>
        <end position="333"/>
    </location>
</feature>
<dbReference type="PhylomeDB" id="Q2RRV9"/>
<dbReference type="eggNOG" id="COG2814">
    <property type="taxonomic scope" value="Bacteria"/>
</dbReference>
<dbReference type="InterPro" id="IPR036259">
    <property type="entry name" value="MFS_trans_sf"/>
</dbReference>
<feature type="transmembrane region" description="Helical" evidence="7">
    <location>
        <begin position="372"/>
        <end position="393"/>
    </location>
</feature>
<dbReference type="PANTHER" id="PTHR12778:SF10">
    <property type="entry name" value="MAJOR FACILITATOR SUPERFAMILY DOMAIN-CONTAINING PROTEIN 3"/>
    <property type="match status" value="1"/>
</dbReference>
<feature type="transmembrane region" description="Helical" evidence="7">
    <location>
        <begin position="46"/>
        <end position="65"/>
    </location>
</feature>
<feature type="transmembrane region" description="Helical" evidence="7">
    <location>
        <begin position="281"/>
        <end position="303"/>
    </location>
</feature>
<evidence type="ECO:0000256" key="3">
    <source>
        <dbReference type="ARBA" id="ARBA00022448"/>
    </source>
</evidence>
<reference evidence="8 9" key="1">
    <citation type="journal article" date="2011" name="Stand. Genomic Sci.">
        <title>Complete genome sequence of Rhodospirillum rubrum type strain (S1).</title>
        <authorList>
            <person name="Munk A.C."/>
            <person name="Copeland A."/>
            <person name="Lucas S."/>
            <person name="Lapidus A."/>
            <person name="Del Rio T.G."/>
            <person name="Barry K."/>
            <person name="Detter J.C."/>
            <person name="Hammon N."/>
            <person name="Israni S."/>
            <person name="Pitluck S."/>
            <person name="Brettin T."/>
            <person name="Bruce D."/>
            <person name="Han C."/>
            <person name="Tapia R."/>
            <person name="Gilna P."/>
            <person name="Schmutz J."/>
            <person name="Larimer F."/>
            <person name="Land M."/>
            <person name="Kyrpides N.C."/>
            <person name="Mavromatis K."/>
            <person name="Richardson P."/>
            <person name="Rohde M."/>
            <person name="Goker M."/>
            <person name="Klenk H.P."/>
            <person name="Zhang Y."/>
            <person name="Roberts G.P."/>
            <person name="Reslewic S."/>
            <person name="Schwartz D.C."/>
        </authorList>
    </citation>
    <scope>NUCLEOTIDE SEQUENCE [LARGE SCALE GENOMIC DNA]</scope>
    <source>
        <strain evidence="9">ATCC 11170 / ATH 1.1.1 / DSM 467 / LMG 4362 / NCIMB 8255 / S1</strain>
    </source>
</reference>
<evidence type="ECO:0000256" key="6">
    <source>
        <dbReference type="ARBA" id="ARBA00023136"/>
    </source>
</evidence>
<feature type="transmembrane region" description="Helical" evidence="7">
    <location>
        <begin position="253"/>
        <end position="274"/>
    </location>
</feature>
<evidence type="ECO:0000313" key="9">
    <source>
        <dbReference type="Proteomes" id="UP000001929"/>
    </source>
</evidence>
<evidence type="ECO:0000256" key="2">
    <source>
        <dbReference type="ARBA" id="ARBA00008335"/>
    </source>
</evidence>
<keyword evidence="9" id="KW-1185">Reference proteome</keyword>
<dbReference type="HOGENOM" id="CLU_029352_4_2_5"/>
<name>Q2RRV9_RHORT</name>
<dbReference type="Proteomes" id="UP000001929">
    <property type="component" value="Chromosome"/>
</dbReference>
<keyword evidence="4 7" id="KW-0812">Transmembrane</keyword>
<dbReference type="InterPro" id="IPR004752">
    <property type="entry name" value="AmpG_permease/AT-1"/>
</dbReference>
<dbReference type="EMBL" id="CP000230">
    <property type="protein sequence ID" value="ABC23136.1"/>
    <property type="molecule type" value="Genomic_DNA"/>
</dbReference>
<evidence type="ECO:0000313" key="8">
    <source>
        <dbReference type="EMBL" id="ABC23136.1"/>
    </source>
</evidence>
<dbReference type="KEGG" id="rru:Rru_A2336"/>
<feature type="transmembrane region" description="Helical" evidence="7">
    <location>
        <begin position="144"/>
        <end position="165"/>
    </location>
</feature>
<evidence type="ECO:0000256" key="1">
    <source>
        <dbReference type="ARBA" id="ARBA00004141"/>
    </source>
</evidence>
<feature type="transmembrane region" description="Helical" evidence="7">
    <location>
        <begin position="171"/>
        <end position="188"/>
    </location>
</feature>
<comment type="subcellular location">
    <subcellularLocation>
        <location evidence="1">Membrane</location>
        <topology evidence="1">Multi-pass membrane protein</topology>
    </subcellularLocation>
</comment>
<accession>Q2RRV9</accession>
<dbReference type="EnsemblBacteria" id="ABC23136">
    <property type="protein sequence ID" value="ABC23136"/>
    <property type="gene ID" value="Rru_A2336"/>
</dbReference>
<dbReference type="STRING" id="269796.Rru_A2336"/>
<feature type="transmembrane region" description="Helical" evidence="7">
    <location>
        <begin position="9"/>
        <end position="34"/>
    </location>
</feature>
<feature type="transmembrane region" description="Helical" evidence="7">
    <location>
        <begin position="218"/>
        <end position="241"/>
    </location>
</feature>
<organism evidence="8 9">
    <name type="scientific">Rhodospirillum rubrum (strain ATCC 11170 / ATH 1.1.1 / DSM 467 / LMG 4362 / NCIMB 8255 / S1)</name>
    <dbReference type="NCBI Taxonomy" id="269796"/>
    <lineage>
        <taxon>Bacteria</taxon>
        <taxon>Pseudomonadati</taxon>
        <taxon>Pseudomonadota</taxon>
        <taxon>Alphaproteobacteria</taxon>
        <taxon>Rhodospirillales</taxon>
        <taxon>Rhodospirillaceae</taxon>
        <taxon>Rhodospirillum</taxon>
    </lineage>
</organism>
<proteinExistence type="inferred from homology"/>
<dbReference type="PANTHER" id="PTHR12778">
    <property type="entry name" value="SOLUTE CARRIER FAMILY 33 ACETYL-COA TRANSPORTER -RELATED"/>
    <property type="match status" value="1"/>
</dbReference>
<dbReference type="Gene3D" id="1.20.1250.20">
    <property type="entry name" value="MFS general substrate transporter like domains"/>
    <property type="match status" value="1"/>
</dbReference>
<protein>
    <submittedName>
        <fullName evidence="8">Major facilitator superfamily MFS_1</fullName>
    </submittedName>
</protein>
<dbReference type="Pfam" id="PF07690">
    <property type="entry name" value="MFS_1"/>
    <property type="match status" value="1"/>
</dbReference>
<feature type="transmembrane region" description="Helical" evidence="7">
    <location>
        <begin position="102"/>
        <end position="123"/>
    </location>
</feature>
<dbReference type="PATRIC" id="fig|269796.9.peg.2436"/>
<comment type="similarity">
    <text evidence="2">Belongs to the major facilitator superfamily.</text>
</comment>
<sequence length="424" mass="45087">MTHMPRSTWLLLGSLYTTQFLGLGFLVVALVAIMRDQGATLDQVGMVYMLGMVWPFKVLWAPMIDKIRFGRYGHYRVWLLLMQGGLALVLLAMGFLDVIGDFPIIYLLGALIAFLSASQDIAVDGLACRLLSPDQRGMGNGIQIAGGLLGNMLGGGVVLLTYPWLGWQGSLLLLAAGTSVSFLQVLWYDEPARAIVRAEGATLFRCVAGFWTRAGGRYWLMLLMLNPIGCGLAYAVTIPVLVDRGWGMDRIGLMVNVFGSIAGIVAAFVTGSLLHRFSRRAVLVGAAFFQVPGIAVILVPAVWGFGDGVATLAVILYFLCYNPAATVLATLMMDHASPRRPATDYTFQYSLNMGFAMGAMSLAAALAQRIGYGGVVILGAAVAVLVALLSMGYRSPSSDREGEGAAGSLGVAAAPMALAREKGA</sequence>
<feature type="transmembrane region" description="Helical" evidence="7">
    <location>
        <begin position="345"/>
        <end position="366"/>
    </location>
</feature>
<dbReference type="GO" id="GO:0022857">
    <property type="term" value="F:transmembrane transporter activity"/>
    <property type="evidence" value="ECO:0007669"/>
    <property type="project" value="InterPro"/>
</dbReference>
<keyword evidence="6 7" id="KW-0472">Membrane</keyword>
<evidence type="ECO:0000256" key="5">
    <source>
        <dbReference type="ARBA" id="ARBA00022989"/>
    </source>
</evidence>
<keyword evidence="3" id="KW-0813">Transport</keyword>
<dbReference type="RefSeq" id="WP_011390089.1">
    <property type="nucleotide sequence ID" value="NC_007643.1"/>
</dbReference>
<evidence type="ECO:0000256" key="7">
    <source>
        <dbReference type="SAM" id="Phobius"/>
    </source>
</evidence>
<dbReference type="AlphaFoldDB" id="Q2RRV9"/>
<dbReference type="InterPro" id="IPR011701">
    <property type="entry name" value="MFS"/>
</dbReference>
<dbReference type="SUPFAM" id="SSF103473">
    <property type="entry name" value="MFS general substrate transporter"/>
    <property type="match status" value="1"/>
</dbReference>